<gene>
    <name evidence="2" type="ORF">C4541_12555</name>
</gene>
<evidence type="ECO:0000256" key="1">
    <source>
        <dbReference type="ARBA" id="ARBA00006479"/>
    </source>
</evidence>
<accession>A0A3A4QVJ9</accession>
<dbReference type="InterPro" id="IPR049874">
    <property type="entry name" value="ROK_cs"/>
</dbReference>
<dbReference type="Pfam" id="PF00480">
    <property type="entry name" value="ROK"/>
    <property type="match status" value="1"/>
</dbReference>
<proteinExistence type="inferred from homology"/>
<dbReference type="InterPro" id="IPR000600">
    <property type="entry name" value="ROK"/>
</dbReference>
<dbReference type="PANTHER" id="PTHR18964:SF149">
    <property type="entry name" value="BIFUNCTIONAL UDP-N-ACETYLGLUCOSAMINE 2-EPIMERASE_N-ACETYLMANNOSAMINE KINASE"/>
    <property type="match status" value="1"/>
</dbReference>
<dbReference type="PANTHER" id="PTHR18964">
    <property type="entry name" value="ROK (REPRESSOR, ORF, KINASE) FAMILY"/>
    <property type="match status" value="1"/>
</dbReference>
<comment type="similarity">
    <text evidence="1">Belongs to the ROK (NagC/XylR) family.</text>
</comment>
<dbReference type="EMBL" id="QZJZ01000097">
    <property type="protein sequence ID" value="RJP56293.1"/>
    <property type="molecule type" value="Genomic_DNA"/>
</dbReference>
<organism evidence="2 3">
    <name type="scientific">Candidatus Auribacter fodinae</name>
    <dbReference type="NCBI Taxonomy" id="2093366"/>
    <lineage>
        <taxon>Bacteria</taxon>
        <taxon>Pseudomonadati</taxon>
        <taxon>Candidatus Auribacterota</taxon>
        <taxon>Candidatus Auribacteria</taxon>
        <taxon>Candidatus Auribacterales</taxon>
        <taxon>Candidatus Auribacteraceae</taxon>
        <taxon>Candidatus Auribacter</taxon>
    </lineage>
</organism>
<reference evidence="2 3" key="1">
    <citation type="journal article" date="2017" name="ISME J.">
        <title>Energy and carbon metabolisms in a deep terrestrial subsurface fluid microbial community.</title>
        <authorList>
            <person name="Momper L."/>
            <person name="Jungbluth S.P."/>
            <person name="Lee M.D."/>
            <person name="Amend J.P."/>
        </authorList>
    </citation>
    <scope>NUCLEOTIDE SEQUENCE [LARGE SCALE GENOMIC DNA]</scope>
    <source>
        <strain evidence="2">SURF_26</strain>
    </source>
</reference>
<dbReference type="AlphaFoldDB" id="A0A3A4QVJ9"/>
<dbReference type="PROSITE" id="PS01125">
    <property type="entry name" value="ROK"/>
    <property type="match status" value="1"/>
</dbReference>
<comment type="caution">
    <text evidence="2">The sequence shown here is derived from an EMBL/GenBank/DDBJ whole genome shotgun (WGS) entry which is preliminary data.</text>
</comment>
<sequence length="333" mass="35424">MGGSTGYAIGIDVGGTSIKLGLVCCDEWNITARTVIHGKDYETPDAFLTSIPAAIEKVCAEAHVRREQVLGIGIGLPGCVDSLRGIVKDITNLPNWRGEFTIKKALESLLGIPTYIDNDVNLMSIAELVRGAGNGCRNMLCVTLGTGVGGAIIIDGKLYRGSTLSAGEIGHITLFKDGEPCNCGNWGCLERYVGNAAIVNRTVRAISESSLKKDILMKSIHNDLSRLTPKIICGAAYDGDELSQHIWEETGSYIGIVFAAMVNVLNPDKIVVGGGVAQCGNMLFKAIRKTINERAMPVPAERVELVPAVLGADAGIYGSAIYSVKTEFHEEIG</sequence>
<dbReference type="InterPro" id="IPR043129">
    <property type="entry name" value="ATPase_NBD"/>
</dbReference>
<protein>
    <submittedName>
        <fullName evidence="2">ROK family protein</fullName>
    </submittedName>
</protein>
<evidence type="ECO:0000313" key="3">
    <source>
        <dbReference type="Proteomes" id="UP000266426"/>
    </source>
</evidence>
<name>A0A3A4QVJ9_9BACT</name>
<dbReference type="Gene3D" id="3.30.420.40">
    <property type="match status" value="2"/>
</dbReference>
<dbReference type="Proteomes" id="UP000266426">
    <property type="component" value="Unassembled WGS sequence"/>
</dbReference>
<evidence type="ECO:0000313" key="2">
    <source>
        <dbReference type="EMBL" id="RJP56293.1"/>
    </source>
</evidence>
<dbReference type="SUPFAM" id="SSF53067">
    <property type="entry name" value="Actin-like ATPase domain"/>
    <property type="match status" value="1"/>
</dbReference>